<accession>X6M9P3</accession>
<gene>
    <name evidence="1" type="ORF">RFI_26768</name>
</gene>
<protein>
    <submittedName>
        <fullName evidence="1">Uncharacterized protein</fullName>
    </submittedName>
</protein>
<proteinExistence type="predicted"/>
<keyword evidence="2" id="KW-1185">Reference proteome</keyword>
<name>X6M9P3_RETFI</name>
<organism evidence="1 2">
    <name type="scientific">Reticulomyxa filosa</name>
    <dbReference type="NCBI Taxonomy" id="46433"/>
    <lineage>
        <taxon>Eukaryota</taxon>
        <taxon>Sar</taxon>
        <taxon>Rhizaria</taxon>
        <taxon>Retaria</taxon>
        <taxon>Foraminifera</taxon>
        <taxon>Monothalamids</taxon>
        <taxon>Reticulomyxidae</taxon>
        <taxon>Reticulomyxa</taxon>
    </lineage>
</organism>
<dbReference type="EMBL" id="ASPP01023348">
    <property type="protein sequence ID" value="ETO10609.1"/>
    <property type="molecule type" value="Genomic_DNA"/>
</dbReference>
<sequence length="168" mass="19790">MSNEISQTLKELLTSLSHFQCVLHKHELLIYGGYQQRACYFRHTLKNEYKIICDVKLMVHCVVNTENNQITLLSFGELHKHTISDEICEFWSIFQFIKHDKFPIDNNIFFFIDLYQIQKMGKDKKWRKQINKIIKCCYFVSVGHAELVCESDIFSNGEVGETMQQNGV</sequence>
<dbReference type="Proteomes" id="UP000023152">
    <property type="component" value="Unassembled WGS sequence"/>
</dbReference>
<evidence type="ECO:0000313" key="2">
    <source>
        <dbReference type="Proteomes" id="UP000023152"/>
    </source>
</evidence>
<dbReference type="AlphaFoldDB" id="X6M9P3"/>
<comment type="caution">
    <text evidence="1">The sequence shown here is derived from an EMBL/GenBank/DDBJ whole genome shotgun (WGS) entry which is preliminary data.</text>
</comment>
<reference evidence="1 2" key="1">
    <citation type="journal article" date="2013" name="Curr. Biol.">
        <title>The Genome of the Foraminiferan Reticulomyxa filosa.</title>
        <authorList>
            <person name="Glockner G."/>
            <person name="Hulsmann N."/>
            <person name="Schleicher M."/>
            <person name="Noegel A.A."/>
            <person name="Eichinger L."/>
            <person name="Gallinger C."/>
            <person name="Pawlowski J."/>
            <person name="Sierra R."/>
            <person name="Euteneuer U."/>
            <person name="Pillet L."/>
            <person name="Moustafa A."/>
            <person name="Platzer M."/>
            <person name="Groth M."/>
            <person name="Szafranski K."/>
            <person name="Schliwa M."/>
        </authorList>
    </citation>
    <scope>NUCLEOTIDE SEQUENCE [LARGE SCALE GENOMIC DNA]</scope>
</reference>
<evidence type="ECO:0000313" key="1">
    <source>
        <dbReference type="EMBL" id="ETO10609.1"/>
    </source>
</evidence>